<name>X1D6Q6_9ZZZZ</name>
<proteinExistence type="predicted"/>
<dbReference type="AlphaFoldDB" id="X1D6Q6"/>
<organism evidence="1">
    <name type="scientific">marine sediment metagenome</name>
    <dbReference type="NCBI Taxonomy" id="412755"/>
    <lineage>
        <taxon>unclassified sequences</taxon>
        <taxon>metagenomes</taxon>
        <taxon>ecological metagenomes</taxon>
    </lineage>
</organism>
<evidence type="ECO:0000313" key="1">
    <source>
        <dbReference type="EMBL" id="GAH03950.1"/>
    </source>
</evidence>
<comment type="caution">
    <text evidence="1">The sequence shown here is derived from an EMBL/GenBank/DDBJ whole genome shotgun (WGS) entry which is preliminary data.</text>
</comment>
<reference evidence="1" key="1">
    <citation type="journal article" date="2014" name="Front. Microbiol.">
        <title>High frequency of phylogenetically diverse reductive dehalogenase-homologous genes in deep subseafloor sedimentary metagenomes.</title>
        <authorList>
            <person name="Kawai M."/>
            <person name="Futagami T."/>
            <person name="Toyoda A."/>
            <person name="Takaki Y."/>
            <person name="Nishi S."/>
            <person name="Hori S."/>
            <person name="Arai W."/>
            <person name="Tsubouchi T."/>
            <person name="Morono Y."/>
            <person name="Uchiyama I."/>
            <person name="Ito T."/>
            <person name="Fujiyama A."/>
            <person name="Inagaki F."/>
            <person name="Takami H."/>
        </authorList>
    </citation>
    <scope>NUCLEOTIDE SEQUENCE</scope>
    <source>
        <strain evidence="1">Expedition CK06-06</strain>
    </source>
</reference>
<feature type="non-terminal residue" evidence="1">
    <location>
        <position position="198"/>
    </location>
</feature>
<accession>X1D6Q6</accession>
<sequence>MSIQLMTTAEPLLKVGHYVGMIPPGAGGWSDKYPSKWYRVTFAAQTLRDWRAGYMPASPDPDRPVTIDPDADIGLQPRYYSTIYQNRIGLSPGWFAYIRWPTNEYRGVLEEPDMSPVPNEASGLFRRYLGFIDSAQSPISTPNDPDYAMRFEMFFIRDWMPVFHAYPNGIEDYAKLIMRFMVNKCTIAAVTDPAVREK</sequence>
<gene>
    <name evidence="1" type="ORF">S01H4_42107</name>
</gene>
<protein>
    <submittedName>
        <fullName evidence="1">Uncharacterized protein</fullName>
    </submittedName>
</protein>
<dbReference type="EMBL" id="BART01023091">
    <property type="protein sequence ID" value="GAH03950.1"/>
    <property type="molecule type" value="Genomic_DNA"/>
</dbReference>